<dbReference type="OrthoDB" id="366726at2"/>
<evidence type="ECO:0000256" key="1">
    <source>
        <dbReference type="ARBA" id="ARBA00022729"/>
    </source>
</evidence>
<evidence type="ECO:0000313" key="3">
    <source>
        <dbReference type="EMBL" id="TDE08028.1"/>
    </source>
</evidence>
<dbReference type="EMBL" id="SMKZ01000028">
    <property type="protein sequence ID" value="TDE08028.1"/>
    <property type="molecule type" value="Genomic_DNA"/>
</dbReference>
<feature type="signal peptide" evidence="2">
    <location>
        <begin position="1"/>
        <end position="27"/>
    </location>
</feature>
<gene>
    <name evidence="3" type="ORF">E1269_19030</name>
</gene>
<dbReference type="Proteomes" id="UP000294739">
    <property type="component" value="Unassembled WGS sequence"/>
</dbReference>
<dbReference type="InParanoid" id="A0A4V2Z2A0"/>
<organism evidence="3 4">
    <name type="scientific">Jiangella asiatica</name>
    <dbReference type="NCBI Taxonomy" id="2530372"/>
    <lineage>
        <taxon>Bacteria</taxon>
        <taxon>Bacillati</taxon>
        <taxon>Actinomycetota</taxon>
        <taxon>Actinomycetes</taxon>
        <taxon>Jiangellales</taxon>
        <taxon>Jiangellaceae</taxon>
        <taxon>Jiangella</taxon>
    </lineage>
</organism>
<feature type="chain" id="PRO_5020292888" evidence="2">
    <location>
        <begin position="28"/>
        <end position="377"/>
    </location>
</feature>
<accession>A0A4V2Z2A0</accession>
<comment type="caution">
    <text evidence="3">The sequence shown here is derived from an EMBL/GenBank/DDBJ whole genome shotgun (WGS) entry which is preliminary data.</text>
</comment>
<dbReference type="SUPFAM" id="SSF53850">
    <property type="entry name" value="Periplasmic binding protein-like II"/>
    <property type="match status" value="1"/>
</dbReference>
<keyword evidence="1 2" id="KW-0732">Signal</keyword>
<dbReference type="PANTHER" id="PTHR30006">
    <property type="entry name" value="THIAMINE-BINDING PERIPLASMIC PROTEIN-RELATED"/>
    <property type="match status" value="1"/>
</dbReference>
<dbReference type="Gene3D" id="3.40.190.10">
    <property type="entry name" value="Periplasmic binding protein-like II"/>
    <property type="match status" value="2"/>
</dbReference>
<evidence type="ECO:0000313" key="4">
    <source>
        <dbReference type="Proteomes" id="UP000294739"/>
    </source>
</evidence>
<evidence type="ECO:0000256" key="2">
    <source>
        <dbReference type="SAM" id="SignalP"/>
    </source>
</evidence>
<protein>
    <submittedName>
        <fullName evidence="3">Extracellular solute-binding protein</fullName>
    </submittedName>
</protein>
<dbReference type="AlphaFoldDB" id="A0A4V2Z2A0"/>
<keyword evidence="4" id="KW-1185">Reference proteome</keyword>
<reference evidence="3 4" key="1">
    <citation type="submission" date="2019-03" db="EMBL/GenBank/DDBJ databases">
        <title>Draft genome sequences of novel Actinobacteria.</title>
        <authorList>
            <person name="Sahin N."/>
            <person name="Ay H."/>
            <person name="Saygin H."/>
        </authorList>
    </citation>
    <scope>NUCLEOTIDE SEQUENCE [LARGE SCALE GENOMIC DNA]</scope>
    <source>
        <strain evidence="3 4">5K138</strain>
    </source>
</reference>
<name>A0A4V2Z2A0_9ACTN</name>
<dbReference type="Pfam" id="PF01547">
    <property type="entry name" value="SBP_bac_1"/>
    <property type="match status" value="1"/>
</dbReference>
<sequence length="377" mass="40000">MTMKVQRLTRGIRASALAAMLMLAAAACDTSGTTTDTAEPADGADAAEALGGTERVEQFEELYQAVQDAGETELVVYSAHAEESKGVYDQFMKRFPEITVTGVAVTGPSLRERIEAEFGSGQHVADVVATGITSAGLYAAGGEFEEYVPFTMPEDINPAYFDPGGRAFAAGLSPMGVIYNKDRVSDDEAPASWDELVDTRWKGDIAVQNPGVASGANGTFAQLLHDGTYDEEWIKQYVALEPRIESTGPAAATDVANGIVSIAGPIQFSYAQGLMNQGANVGYVFPLEDKNYFVGNYMGLVSGAPHPNAAKLFLSWILTPEAAAEQSKTGFYSPVEGAEPPPGLVPLSEIEVLDGVAFSEYQDYSPLTKQVMALFGG</sequence>
<dbReference type="PROSITE" id="PS51257">
    <property type="entry name" value="PROKAR_LIPOPROTEIN"/>
    <property type="match status" value="1"/>
</dbReference>
<dbReference type="InterPro" id="IPR006059">
    <property type="entry name" value="SBP"/>
</dbReference>
<proteinExistence type="predicted"/>